<dbReference type="EMBL" id="FJUW01000009">
    <property type="protein sequence ID" value="CZS94920.1"/>
    <property type="molecule type" value="Genomic_DNA"/>
</dbReference>
<evidence type="ECO:0000313" key="2">
    <source>
        <dbReference type="Proteomes" id="UP000178129"/>
    </source>
</evidence>
<sequence>MLQEGTRAEMGSELWESNLRILGADFRAASDVFSFVTIVKQKLQIWSLNGESKLDILIKNAAQTLTDPLDQDVKATQQEKKLVVQKITERSKFQLTSSIYEARVRGDVQPSHL</sequence>
<dbReference type="Proteomes" id="UP000178129">
    <property type="component" value="Unassembled WGS sequence"/>
</dbReference>
<keyword evidence="2" id="KW-1185">Reference proteome</keyword>
<name>A0A1E1KAF9_9HELO</name>
<organism evidence="1 2">
    <name type="scientific">Rhynchosporium graminicola</name>
    <dbReference type="NCBI Taxonomy" id="2792576"/>
    <lineage>
        <taxon>Eukaryota</taxon>
        <taxon>Fungi</taxon>
        <taxon>Dikarya</taxon>
        <taxon>Ascomycota</taxon>
        <taxon>Pezizomycotina</taxon>
        <taxon>Leotiomycetes</taxon>
        <taxon>Helotiales</taxon>
        <taxon>Ploettnerulaceae</taxon>
        <taxon>Rhynchosporium</taxon>
    </lineage>
</organism>
<comment type="caution">
    <text evidence="1">The sequence shown here is derived from an EMBL/GenBank/DDBJ whole genome shotgun (WGS) entry which is preliminary data.</text>
</comment>
<accession>A0A1E1KAF9</accession>
<dbReference type="InParanoid" id="A0A1E1KAF9"/>
<dbReference type="AlphaFoldDB" id="A0A1E1KAF9"/>
<proteinExistence type="predicted"/>
<reference evidence="2" key="1">
    <citation type="submission" date="2016-03" db="EMBL/GenBank/DDBJ databases">
        <authorList>
            <person name="Ploux O."/>
        </authorList>
    </citation>
    <scope>NUCLEOTIDE SEQUENCE [LARGE SCALE GENOMIC DNA]</scope>
    <source>
        <strain evidence="2">UK7</strain>
    </source>
</reference>
<protein>
    <submittedName>
        <fullName evidence="1">Uncharacterized protein</fullName>
    </submittedName>
</protein>
<gene>
    <name evidence="1" type="ORF">RCO7_06498</name>
</gene>
<evidence type="ECO:0000313" key="1">
    <source>
        <dbReference type="EMBL" id="CZS94920.1"/>
    </source>
</evidence>
<dbReference type="STRING" id="914237.A0A1E1KAF9"/>